<dbReference type="AlphaFoldDB" id="A0A2Z4GEY3"/>
<protein>
    <submittedName>
        <fullName evidence="5">LacI family transcriptional regulator</fullName>
    </submittedName>
</protein>
<dbReference type="KEGG" id="als:DJ013_16025"/>
<dbReference type="GO" id="GO:0003700">
    <property type="term" value="F:DNA-binding transcription factor activity"/>
    <property type="evidence" value="ECO:0007669"/>
    <property type="project" value="TreeGrafter"/>
</dbReference>
<dbReference type="RefSeq" id="WP_111372963.1">
    <property type="nucleotide sequence ID" value="NZ_CP029480.1"/>
</dbReference>
<dbReference type="PANTHER" id="PTHR30146:SF109">
    <property type="entry name" value="HTH-TYPE TRANSCRIPTIONAL REGULATOR GALS"/>
    <property type="match status" value="1"/>
</dbReference>
<dbReference type="PROSITE" id="PS50932">
    <property type="entry name" value="HTH_LACI_2"/>
    <property type="match status" value="1"/>
</dbReference>
<dbReference type="Proteomes" id="UP000249873">
    <property type="component" value="Chromosome"/>
</dbReference>
<keyword evidence="6" id="KW-1185">Reference proteome</keyword>
<evidence type="ECO:0000259" key="4">
    <source>
        <dbReference type="PROSITE" id="PS50932"/>
    </source>
</evidence>
<dbReference type="InterPro" id="IPR001761">
    <property type="entry name" value="Peripla_BP/Lac1_sug-bd_dom"/>
</dbReference>
<sequence>MARAVVSKKKSIGDLSRELKISTTTISYVLNGKGREKRISQKVIDRIEKYIEEVGYSPDFIGRSLRTGKSMTLGLVVGDLRNPFFSEISSEIERLAAKSGYSLIVTSSNDEPEKALRAVRLLSDRKVDGMAVAVTEGLEREISSLIETKVPVVLYDRYLEGLSSSNVVVNNRESTFGATSHLYQNGYRNIAYVTFDLNQTSRLDRLKGYEAFVAENDLKSIVFKMADNIDYTQSANEILAFINENPEIDAVIFSTNLITLSGLGAINKLDRKIGLISFDDHVLYEVFTPSITAISQPLKLIAEKIMENLLKMITNDEPFVMDTIVLPTVLKVRESSQQ</sequence>
<organism evidence="5 6">
    <name type="scientific">Arcticibacterium luteifluviistationis</name>
    <dbReference type="NCBI Taxonomy" id="1784714"/>
    <lineage>
        <taxon>Bacteria</taxon>
        <taxon>Pseudomonadati</taxon>
        <taxon>Bacteroidota</taxon>
        <taxon>Cytophagia</taxon>
        <taxon>Cytophagales</taxon>
        <taxon>Leadbetterellaceae</taxon>
        <taxon>Arcticibacterium</taxon>
    </lineage>
</organism>
<evidence type="ECO:0000313" key="5">
    <source>
        <dbReference type="EMBL" id="AWV99595.1"/>
    </source>
</evidence>
<feature type="domain" description="HTH lacI-type" evidence="4">
    <location>
        <begin position="10"/>
        <end position="67"/>
    </location>
</feature>
<dbReference type="SMART" id="SM00354">
    <property type="entry name" value="HTH_LACI"/>
    <property type="match status" value="1"/>
</dbReference>
<name>A0A2Z4GEY3_9BACT</name>
<keyword evidence="2" id="KW-0238">DNA-binding</keyword>
<dbReference type="InterPro" id="IPR028082">
    <property type="entry name" value="Peripla_BP_I"/>
</dbReference>
<accession>A0A2Z4GEY3</accession>
<keyword evidence="1" id="KW-0805">Transcription regulation</keyword>
<dbReference type="Gene3D" id="3.40.50.2300">
    <property type="match status" value="2"/>
</dbReference>
<proteinExistence type="predicted"/>
<keyword evidence="3" id="KW-0804">Transcription</keyword>
<evidence type="ECO:0000313" key="6">
    <source>
        <dbReference type="Proteomes" id="UP000249873"/>
    </source>
</evidence>
<dbReference type="InterPro" id="IPR010982">
    <property type="entry name" value="Lambda_DNA-bd_dom_sf"/>
</dbReference>
<dbReference type="Pfam" id="PF00356">
    <property type="entry name" value="LacI"/>
    <property type="match status" value="1"/>
</dbReference>
<evidence type="ECO:0000256" key="3">
    <source>
        <dbReference type="ARBA" id="ARBA00023163"/>
    </source>
</evidence>
<gene>
    <name evidence="5" type="ORF">DJ013_16025</name>
</gene>
<evidence type="ECO:0000256" key="2">
    <source>
        <dbReference type="ARBA" id="ARBA00023125"/>
    </source>
</evidence>
<evidence type="ECO:0000256" key="1">
    <source>
        <dbReference type="ARBA" id="ARBA00023015"/>
    </source>
</evidence>
<dbReference type="SUPFAM" id="SSF53822">
    <property type="entry name" value="Periplasmic binding protein-like I"/>
    <property type="match status" value="1"/>
</dbReference>
<dbReference type="Gene3D" id="1.10.260.40">
    <property type="entry name" value="lambda repressor-like DNA-binding domains"/>
    <property type="match status" value="1"/>
</dbReference>
<dbReference type="EMBL" id="CP029480">
    <property type="protein sequence ID" value="AWV99595.1"/>
    <property type="molecule type" value="Genomic_DNA"/>
</dbReference>
<dbReference type="Pfam" id="PF00532">
    <property type="entry name" value="Peripla_BP_1"/>
    <property type="match status" value="1"/>
</dbReference>
<dbReference type="SUPFAM" id="SSF47413">
    <property type="entry name" value="lambda repressor-like DNA-binding domains"/>
    <property type="match status" value="1"/>
</dbReference>
<reference evidence="5 6" key="1">
    <citation type="submission" date="2018-05" db="EMBL/GenBank/DDBJ databases">
        <title>Complete genome sequence of Arcticibacterium luteifluviistationis SM1504T, a cytophagaceae bacterium isolated from Arctic surface seawater.</title>
        <authorList>
            <person name="Li Y."/>
            <person name="Qin Q.-L."/>
        </authorList>
    </citation>
    <scope>NUCLEOTIDE SEQUENCE [LARGE SCALE GENOMIC DNA]</scope>
    <source>
        <strain evidence="5 6">SM1504</strain>
    </source>
</reference>
<dbReference type="PANTHER" id="PTHR30146">
    <property type="entry name" value="LACI-RELATED TRANSCRIPTIONAL REPRESSOR"/>
    <property type="match status" value="1"/>
</dbReference>
<dbReference type="InterPro" id="IPR000843">
    <property type="entry name" value="HTH_LacI"/>
</dbReference>
<dbReference type="OrthoDB" id="833520at2"/>
<dbReference type="GO" id="GO:0000976">
    <property type="term" value="F:transcription cis-regulatory region binding"/>
    <property type="evidence" value="ECO:0007669"/>
    <property type="project" value="TreeGrafter"/>
</dbReference>